<dbReference type="GO" id="GO:0006777">
    <property type="term" value="P:Mo-molybdopterin cofactor biosynthetic process"/>
    <property type="evidence" value="ECO:0007669"/>
    <property type="project" value="UniProtKB-KW"/>
</dbReference>
<dbReference type="InterPro" id="IPR001453">
    <property type="entry name" value="MoaB/Mog_dom"/>
</dbReference>
<comment type="pathway">
    <text evidence="1">Cofactor biosynthesis; molybdopterin biosynthesis.</text>
</comment>
<gene>
    <name evidence="5" type="ORF">AUR04nite_17830</name>
</gene>
<dbReference type="AlphaFoldDB" id="A0A4Y4DV10"/>
<dbReference type="OrthoDB" id="9794429at2"/>
<keyword evidence="6" id="KW-1185">Reference proteome</keyword>
<keyword evidence="3" id="KW-0732">Signal</keyword>
<evidence type="ECO:0000313" key="6">
    <source>
        <dbReference type="Proteomes" id="UP000316612"/>
    </source>
</evidence>
<reference evidence="5 6" key="1">
    <citation type="submission" date="2019-06" db="EMBL/GenBank/DDBJ databases">
        <title>Whole genome shotgun sequence of Glutamicibacter uratoxydans NBRC 15515.</title>
        <authorList>
            <person name="Hosoyama A."/>
            <person name="Uohara A."/>
            <person name="Ohji S."/>
            <person name="Ichikawa N."/>
        </authorList>
    </citation>
    <scope>NUCLEOTIDE SEQUENCE [LARGE SCALE GENOMIC DNA]</scope>
    <source>
        <strain evidence="5 6">NBRC 15515</strain>
    </source>
</reference>
<feature type="signal peptide" evidence="3">
    <location>
        <begin position="1"/>
        <end position="17"/>
    </location>
</feature>
<dbReference type="InterPro" id="IPR036425">
    <property type="entry name" value="MoaB/Mog-like_dom_sf"/>
</dbReference>
<sequence length="163" mass="16548">MASRSACVIVASTSAAAGTAQDTTGPRIAAWLAERGFTVTGPVVVADGQPVRRAVEAALAAGADLILSTGGTGVSPDDQTPEMIQPLLEVELPGIIEAIRRRGEAATAMSIITRGVAGFAGNTLLATLPGSTGGVKDGLAVLDPIWEHLLNQRTGQQGHGKRS</sequence>
<feature type="domain" description="MoaB/Mog" evidence="4">
    <location>
        <begin position="7"/>
        <end position="149"/>
    </location>
</feature>
<protein>
    <submittedName>
        <fullName evidence="5">Molybdenum cofactor biosynthesis protein</fullName>
    </submittedName>
</protein>
<name>A0A4Y4DV10_GLUUR</name>
<dbReference type="RefSeq" id="WP_141364124.1">
    <property type="nucleotide sequence ID" value="NZ_BAAAJL010000011.1"/>
</dbReference>
<dbReference type="PANTHER" id="PTHR43764">
    <property type="entry name" value="MOLYBDENUM COFACTOR BIOSYNTHESIS"/>
    <property type="match status" value="1"/>
</dbReference>
<dbReference type="NCBIfam" id="TIGR00177">
    <property type="entry name" value="molyb_syn"/>
    <property type="match status" value="1"/>
</dbReference>
<evidence type="ECO:0000256" key="3">
    <source>
        <dbReference type="SAM" id="SignalP"/>
    </source>
</evidence>
<comment type="caution">
    <text evidence="5">The sequence shown here is derived from an EMBL/GenBank/DDBJ whole genome shotgun (WGS) entry which is preliminary data.</text>
</comment>
<dbReference type="Proteomes" id="UP000316612">
    <property type="component" value="Unassembled WGS sequence"/>
</dbReference>
<accession>A0A4Y4DV10</accession>
<feature type="chain" id="PRO_5039560865" evidence="3">
    <location>
        <begin position="18"/>
        <end position="163"/>
    </location>
</feature>
<dbReference type="Gene3D" id="3.40.980.10">
    <property type="entry name" value="MoaB/Mog-like domain"/>
    <property type="match status" value="1"/>
</dbReference>
<evidence type="ECO:0000256" key="2">
    <source>
        <dbReference type="ARBA" id="ARBA00023150"/>
    </source>
</evidence>
<dbReference type="InterPro" id="IPR051920">
    <property type="entry name" value="MPT_Adenylyltrnsfr/MoaC-Rel"/>
</dbReference>
<organism evidence="5 6">
    <name type="scientific">Glutamicibacter uratoxydans</name>
    <name type="common">Arthrobacter uratoxydans</name>
    <dbReference type="NCBI Taxonomy" id="43667"/>
    <lineage>
        <taxon>Bacteria</taxon>
        <taxon>Bacillati</taxon>
        <taxon>Actinomycetota</taxon>
        <taxon>Actinomycetes</taxon>
        <taxon>Micrococcales</taxon>
        <taxon>Micrococcaceae</taxon>
        <taxon>Glutamicibacter</taxon>
    </lineage>
</organism>
<dbReference type="PANTHER" id="PTHR43764:SF1">
    <property type="entry name" value="MOLYBDOPTERIN MOLYBDOTRANSFERASE"/>
    <property type="match status" value="1"/>
</dbReference>
<proteinExistence type="predicted"/>
<evidence type="ECO:0000313" key="5">
    <source>
        <dbReference type="EMBL" id="GED06251.1"/>
    </source>
</evidence>
<dbReference type="SUPFAM" id="SSF53218">
    <property type="entry name" value="Molybdenum cofactor biosynthesis proteins"/>
    <property type="match status" value="1"/>
</dbReference>
<dbReference type="Pfam" id="PF00994">
    <property type="entry name" value="MoCF_biosynth"/>
    <property type="match status" value="1"/>
</dbReference>
<dbReference type="CDD" id="cd00886">
    <property type="entry name" value="MogA_MoaB"/>
    <property type="match status" value="1"/>
</dbReference>
<evidence type="ECO:0000256" key="1">
    <source>
        <dbReference type="ARBA" id="ARBA00005046"/>
    </source>
</evidence>
<dbReference type="SMART" id="SM00852">
    <property type="entry name" value="MoCF_biosynth"/>
    <property type="match status" value="1"/>
</dbReference>
<dbReference type="EMBL" id="BJNY01000009">
    <property type="protein sequence ID" value="GED06251.1"/>
    <property type="molecule type" value="Genomic_DNA"/>
</dbReference>
<evidence type="ECO:0000259" key="4">
    <source>
        <dbReference type="SMART" id="SM00852"/>
    </source>
</evidence>
<keyword evidence="2" id="KW-0501">Molybdenum cofactor biosynthesis</keyword>